<evidence type="ECO:0000259" key="6">
    <source>
        <dbReference type="PROSITE" id="PS50199"/>
    </source>
</evidence>
<feature type="region of interest" description="Disordered" evidence="5">
    <location>
        <begin position="618"/>
        <end position="835"/>
    </location>
</feature>
<reference evidence="7 8" key="1">
    <citation type="submission" date="2020-08" db="EMBL/GenBank/DDBJ databases">
        <authorList>
            <person name="Hejnol A."/>
        </authorList>
    </citation>
    <scope>NUCLEOTIDE SEQUENCE [LARGE SCALE GENOMIC DNA]</scope>
</reference>
<feature type="compositionally biased region" description="Basic and acidic residues" evidence="5">
    <location>
        <begin position="712"/>
        <end position="727"/>
    </location>
</feature>
<dbReference type="InterPro" id="IPR036443">
    <property type="entry name" value="Znf_RanBP2_sf"/>
</dbReference>
<dbReference type="SMART" id="SM00547">
    <property type="entry name" value="ZnF_RBZ"/>
    <property type="match status" value="3"/>
</dbReference>
<feature type="compositionally biased region" description="Basic and acidic residues" evidence="5">
    <location>
        <begin position="803"/>
        <end position="828"/>
    </location>
</feature>
<dbReference type="PROSITE" id="PS50199">
    <property type="entry name" value="ZF_RANBP2_2"/>
    <property type="match status" value="1"/>
</dbReference>
<dbReference type="SUPFAM" id="SSF90209">
    <property type="entry name" value="Ran binding protein zinc finger-like"/>
    <property type="match status" value="1"/>
</dbReference>
<dbReference type="AlphaFoldDB" id="A0A7I8VQ12"/>
<feature type="compositionally biased region" description="Polar residues" evidence="5">
    <location>
        <begin position="618"/>
        <end position="629"/>
    </location>
</feature>
<gene>
    <name evidence="7" type="ORF">DGYR_LOCUS5910</name>
</gene>
<dbReference type="InterPro" id="IPR036236">
    <property type="entry name" value="Znf_C2H2_sf"/>
</dbReference>
<dbReference type="InterPro" id="IPR001876">
    <property type="entry name" value="Znf_RanBP2"/>
</dbReference>
<protein>
    <submittedName>
        <fullName evidence="7">DgyrCDS6153</fullName>
    </submittedName>
</protein>
<evidence type="ECO:0000256" key="5">
    <source>
        <dbReference type="SAM" id="MobiDB-lite"/>
    </source>
</evidence>
<evidence type="ECO:0000256" key="1">
    <source>
        <dbReference type="ARBA" id="ARBA00022723"/>
    </source>
</evidence>
<dbReference type="EMBL" id="CAJFCJ010000007">
    <property type="protein sequence ID" value="CAD5117377.1"/>
    <property type="molecule type" value="Genomic_DNA"/>
</dbReference>
<feature type="compositionally biased region" description="Polar residues" evidence="5">
    <location>
        <begin position="702"/>
        <end position="711"/>
    </location>
</feature>
<evidence type="ECO:0000256" key="3">
    <source>
        <dbReference type="ARBA" id="ARBA00022833"/>
    </source>
</evidence>
<feature type="compositionally biased region" description="Polar residues" evidence="5">
    <location>
        <begin position="657"/>
        <end position="668"/>
    </location>
</feature>
<dbReference type="SMART" id="SM00451">
    <property type="entry name" value="ZnF_U1"/>
    <property type="match status" value="2"/>
</dbReference>
<dbReference type="PROSITE" id="PS01358">
    <property type="entry name" value="ZF_RANBP2_1"/>
    <property type="match status" value="2"/>
</dbReference>
<keyword evidence="2 4" id="KW-0863">Zinc-finger</keyword>
<dbReference type="PROSITE" id="PS00028">
    <property type="entry name" value="ZINC_FINGER_C2H2_1"/>
    <property type="match status" value="2"/>
</dbReference>
<feature type="compositionally biased region" description="Polar residues" evidence="5">
    <location>
        <begin position="636"/>
        <end position="648"/>
    </location>
</feature>
<evidence type="ECO:0000256" key="4">
    <source>
        <dbReference type="PROSITE-ProRule" id="PRU00322"/>
    </source>
</evidence>
<sequence>MSDIDNDWLCLNCDEWNLGTTLQCVVCESKMTDSCKRFNPNTGKLVELPKSNSPKMSSIQEFEGIQRGDWKCPVCTSIILLKDSVCMHCGYTIDNRVKHYGQQGDWSCMSCHNFNFHSEESCTKCGKIKAYDDPTVQANYVIDEQSVDNDFERLRRDEMIDREKDKVIMKDMEEIDTKIANIKDTSYASDENIEELDNCSDIIEDYIKNADNNNQEDRSKLRETQSQQYQFGSVVKTEKIDSEENPKEKKSSTFKFSYDVKQQEICEVLMEGSDSDEAEGQRMTFDCKLCTLTFTSLNSFEFHCKGSLHILKLRAVTGKSTYPSQFLESNSYSSKYGHKCKVCRINFESREEYLLHLTTPTHHSAIENVDKAVVANKLAEVMDFLEDRKVIDAWKRRRARERRRQKMTEKQDQRNKLKSTEKSCSGDKELAKKRSQLGESRETDQKQNYKRKKFEDIDRFQPKQNFTEKETKTDNDGNTLQRQSIIDIRDINLTRSLRGNYFKKDNERSSEPARHDFYKRKERDNRDNRRFDNNNNNRHFQEKLKSSRNMRKQFNFQYPIENPNASIERNRKFVFGMHPRYRPHVDLDAPEVANINQEPIPEFGIKTQANYRQQQGLFGRQSDNPSRNQDLAFGKSPSTDSQRGQTTLFGKKFAVTPDSTNNTRSTHFQPRQQHQQPQYNFGNLDYDDVNTPQQSRNERNDPYSSKNPDVQQNRDRSDPSKPKEFNHTHKMSGSSNRPRHEPNDRFRFEIKNESENEVNNGNDNDNNNDNNKNNNKDNGNGNDVENYSEKNDENDNENDNENNNEKCSENIIKTDHDRQDEENNDRNNEVNNNENECEYGLEPVESPRQVGRDCSIPWSEDNLRTLKALQVGIRNLLELERKGVENKLLAFEYTSREMNIESTLVASAIYELRSANKRLFLELERINLQDDSMKSKACYIMKELEKITFSN</sequence>
<evidence type="ECO:0000313" key="8">
    <source>
        <dbReference type="Proteomes" id="UP000549394"/>
    </source>
</evidence>
<feature type="compositionally biased region" description="Low complexity" evidence="5">
    <location>
        <begin position="757"/>
        <end position="785"/>
    </location>
</feature>
<feature type="compositionally biased region" description="Low complexity" evidence="5">
    <location>
        <begin position="669"/>
        <end position="678"/>
    </location>
</feature>
<feature type="region of interest" description="Disordered" evidence="5">
    <location>
        <begin position="503"/>
        <end position="538"/>
    </location>
</feature>
<dbReference type="Gene3D" id="4.10.1060.10">
    <property type="entry name" value="Zinc finger, RanBP2-type"/>
    <property type="match status" value="1"/>
</dbReference>
<feature type="compositionally biased region" description="Basic and acidic residues" evidence="5">
    <location>
        <begin position="406"/>
        <end position="432"/>
    </location>
</feature>
<dbReference type="OrthoDB" id="7765386at2759"/>
<dbReference type="InterPro" id="IPR013087">
    <property type="entry name" value="Znf_C2H2_type"/>
</dbReference>
<feature type="compositionally biased region" description="Basic and acidic residues" evidence="5">
    <location>
        <begin position="738"/>
        <end position="754"/>
    </location>
</feature>
<dbReference type="SUPFAM" id="SSF57667">
    <property type="entry name" value="beta-beta-alpha zinc fingers"/>
    <property type="match status" value="1"/>
</dbReference>
<dbReference type="InterPro" id="IPR003604">
    <property type="entry name" value="Matrin/U1-like-C_Znf_C2H2"/>
</dbReference>
<comment type="caution">
    <text evidence="7">The sequence shown here is derived from an EMBL/GenBank/DDBJ whole genome shotgun (WGS) entry which is preliminary data.</text>
</comment>
<proteinExistence type="predicted"/>
<dbReference type="GO" id="GO:0003676">
    <property type="term" value="F:nucleic acid binding"/>
    <property type="evidence" value="ECO:0007669"/>
    <property type="project" value="InterPro"/>
</dbReference>
<dbReference type="SMART" id="SM00355">
    <property type="entry name" value="ZnF_C2H2"/>
    <property type="match status" value="2"/>
</dbReference>
<keyword evidence="8" id="KW-1185">Reference proteome</keyword>
<keyword evidence="1" id="KW-0479">Metal-binding</keyword>
<feature type="domain" description="RanBP2-type" evidence="6">
    <location>
        <begin position="102"/>
        <end position="131"/>
    </location>
</feature>
<name>A0A7I8VQ12_9ANNE</name>
<dbReference type="GO" id="GO:0008270">
    <property type="term" value="F:zinc ion binding"/>
    <property type="evidence" value="ECO:0007669"/>
    <property type="project" value="UniProtKB-KW"/>
</dbReference>
<organism evidence="7 8">
    <name type="scientific">Dimorphilus gyrociliatus</name>
    <dbReference type="NCBI Taxonomy" id="2664684"/>
    <lineage>
        <taxon>Eukaryota</taxon>
        <taxon>Metazoa</taxon>
        <taxon>Spiralia</taxon>
        <taxon>Lophotrochozoa</taxon>
        <taxon>Annelida</taxon>
        <taxon>Polychaeta</taxon>
        <taxon>Polychaeta incertae sedis</taxon>
        <taxon>Dinophilidae</taxon>
        <taxon>Dimorphilus</taxon>
    </lineage>
</organism>
<accession>A0A7I8VQ12</accession>
<feature type="region of interest" description="Disordered" evidence="5">
    <location>
        <begin position="398"/>
        <end position="478"/>
    </location>
</feature>
<feature type="compositionally biased region" description="Basic and acidic residues" evidence="5">
    <location>
        <begin position="439"/>
        <end position="475"/>
    </location>
</feature>
<evidence type="ECO:0000313" key="7">
    <source>
        <dbReference type="EMBL" id="CAD5117377.1"/>
    </source>
</evidence>
<evidence type="ECO:0000256" key="2">
    <source>
        <dbReference type="ARBA" id="ARBA00022771"/>
    </source>
</evidence>
<keyword evidence="3" id="KW-0862">Zinc</keyword>
<dbReference type="Proteomes" id="UP000549394">
    <property type="component" value="Unassembled WGS sequence"/>
</dbReference>
<feature type="compositionally biased region" description="Basic and acidic residues" evidence="5">
    <location>
        <begin position="503"/>
        <end position="532"/>
    </location>
</feature>